<evidence type="ECO:0000313" key="2">
    <source>
        <dbReference type="EMBL" id="CAE8638447.1"/>
    </source>
</evidence>
<gene>
    <name evidence="2" type="ORF">PGLA1383_LOCUS53624</name>
</gene>
<accession>A0A813HLY7</accession>
<keyword evidence="3" id="KW-1185">Reference proteome</keyword>
<dbReference type="Proteomes" id="UP000654075">
    <property type="component" value="Unassembled WGS sequence"/>
</dbReference>
<evidence type="ECO:0000313" key="3">
    <source>
        <dbReference type="Proteomes" id="UP000654075"/>
    </source>
</evidence>
<feature type="compositionally biased region" description="Basic and acidic residues" evidence="1">
    <location>
        <begin position="113"/>
        <end position="132"/>
    </location>
</feature>
<dbReference type="AlphaFoldDB" id="A0A813HLY7"/>
<feature type="compositionally biased region" description="Polar residues" evidence="1">
    <location>
        <begin position="80"/>
        <end position="90"/>
    </location>
</feature>
<sequence>NSVHFLKNPVLGQAYWSEVCGREDRTHLFHHKTHGVRAFDRSTPMTIAQTSFYGGEGMGYVLDNRQLPITVPSPRKTLTSLARPLTTPSPRRTFLSAARTSPRAPSAASSEEVAARRFRDPSLLGDRLDTFHGRHRLPTPSRRLPAGA</sequence>
<organism evidence="2 3">
    <name type="scientific">Polarella glacialis</name>
    <name type="common">Dinoflagellate</name>
    <dbReference type="NCBI Taxonomy" id="89957"/>
    <lineage>
        <taxon>Eukaryota</taxon>
        <taxon>Sar</taxon>
        <taxon>Alveolata</taxon>
        <taxon>Dinophyceae</taxon>
        <taxon>Suessiales</taxon>
        <taxon>Suessiaceae</taxon>
        <taxon>Polarella</taxon>
    </lineage>
</organism>
<evidence type="ECO:0000256" key="1">
    <source>
        <dbReference type="SAM" id="MobiDB-lite"/>
    </source>
</evidence>
<feature type="compositionally biased region" description="Low complexity" evidence="1">
    <location>
        <begin position="96"/>
        <end position="112"/>
    </location>
</feature>
<proteinExistence type="predicted"/>
<name>A0A813HLY7_POLGL</name>
<feature type="non-terminal residue" evidence="2">
    <location>
        <position position="148"/>
    </location>
</feature>
<reference evidence="2" key="1">
    <citation type="submission" date="2021-02" db="EMBL/GenBank/DDBJ databases">
        <authorList>
            <person name="Dougan E. K."/>
            <person name="Rhodes N."/>
            <person name="Thang M."/>
            <person name="Chan C."/>
        </authorList>
    </citation>
    <scope>NUCLEOTIDE SEQUENCE</scope>
</reference>
<comment type="caution">
    <text evidence="2">The sequence shown here is derived from an EMBL/GenBank/DDBJ whole genome shotgun (WGS) entry which is preliminary data.</text>
</comment>
<protein>
    <submittedName>
        <fullName evidence="2">Uncharacterized protein</fullName>
    </submittedName>
</protein>
<dbReference type="EMBL" id="CAJNNV010031963">
    <property type="protein sequence ID" value="CAE8638447.1"/>
    <property type="molecule type" value="Genomic_DNA"/>
</dbReference>
<feature type="region of interest" description="Disordered" evidence="1">
    <location>
        <begin position="80"/>
        <end position="148"/>
    </location>
</feature>